<dbReference type="PROSITE" id="PS50123">
    <property type="entry name" value="CHER"/>
    <property type="match status" value="1"/>
</dbReference>
<dbReference type="InterPro" id="IPR026024">
    <property type="entry name" value="Chemotaxis_MeTrfase_CheR"/>
</dbReference>
<dbReference type="SUPFAM" id="SSF53335">
    <property type="entry name" value="S-adenosyl-L-methionine-dependent methyltransferases"/>
    <property type="match status" value="1"/>
</dbReference>
<dbReference type="Pfam" id="PF01739">
    <property type="entry name" value="CheR"/>
    <property type="match status" value="1"/>
</dbReference>
<evidence type="ECO:0000259" key="6">
    <source>
        <dbReference type="PROSITE" id="PS50123"/>
    </source>
</evidence>
<dbReference type="GO" id="GO:0008983">
    <property type="term" value="F:protein-glutamate O-methyltransferase activity"/>
    <property type="evidence" value="ECO:0007669"/>
    <property type="project" value="UniProtKB-EC"/>
</dbReference>
<proteinExistence type="predicted"/>
<evidence type="ECO:0000313" key="7">
    <source>
        <dbReference type="EMBL" id="KNZ41749.1"/>
    </source>
</evidence>
<reference evidence="8" key="1">
    <citation type="submission" date="2015-07" db="EMBL/GenBank/DDBJ databases">
        <title>Draft genome sequence of Acetobacterium bakii DSM 8293, a potential psychrophilic chemical producer through syngas fermentation.</title>
        <authorList>
            <person name="Song Y."/>
            <person name="Hwang S."/>
            <person name="Cho B.-K."/>
        </authorList>
    </citation>
    <scope>NUCLEOTIDE SEQUENCE [LARGE SCALE GENOMIC DNA]</scope>
    <source>
        <strain evidence="8">DSM 8239</strain>
    </source>
</reference>
<protein>
    <recommendedName>
        <fullName evidence="2">protein-glutamate O-methyltransferase</fullName>
        <ecNumber evidence="2">2.1.1.80</ecNumber>
    </recommendedName>
</protein>
<dbReference type="SUPFAM" id="SSF47757">
    <property type="entry name" value="Chemotaxis receptor methyltransferase CheR, N-terminal domain"/>
    <property type="match status" value="1"/>
</dbReference>
<dbReference type="InterPro" id="IPR022642">
    <property type="entry name" value="CheR_C"/>
</dbReference>
<evidence type="ECO:0000313" key="8">
    <source>
        <dbReference type="Proteomes" id="UP000036873"/>
    </source>
</evidence>
<keyword evidence="3" id="KW-0489">Methyltransferase</keyword>
<evidence type="ECO:0000256" key="4">
    <source>
        <dbReference type="ARBA" id="ARBA00022679"/>
    </source>
</evidence>
<accession>A0A0L6TZQ6</accession>
<dbReference type="OrthoDB" id="9816309at2"/>
<keyword evidence="5" id="KW-0949">S-adenosyl-L-methionine</keyword>
<dbReference type="Gene3D" id="3.40.50.150">
    <property type="entry name" value="Vaccinia Virus protein VP39"/>
    <property type="match status" value="1"/>
</dbReference>
<dbReference type="PANTHER" id="PTHR24422:SF26">
    <property type="entry name" value="CHEMOTAXIS PROTEIN METHYLTRANSFERASE"/>
    <property type="match status" value="1"/>
</dbReference>
<evidence type="ECO:0000256" key="2">
    <source>
        <dbReference type="ARBA" id="ARBA00012534"/>
    </source>
</evidence>
<dbReference type="InterPro" id="IPR050903">
    <property type="entry name" value="Bact_Chemotaxis_MeTrfase"/>
</dbReference>
<dbReference type="STRING" id="52689.AKG39_08925"/>
<dbReference type="Proteomes" id="UP000036873">
    <property type="component" value="Unassembled WGS sequence"/>
</dbReference>
<keyword evidence="4" id="KW-0808">Transferase</keyword>
<dbReference type="InterPro" id="IPR036804">
    <property type="entry name" value="CheR_N_sf"/>
</dbReference>
<sequence length="270" mass="31685">MIKLRDNEFTAITSYIQLNYGVDLRKKRHLIEGRLANHIAQLGYENYMDYFEFAKSDKKGNEIIVLINKLTTNHTYFLRENDHFEYYKRTLLPWVDDTLKSKDLRVWSAGCSSGQEPYTLAMITRDYLATRNKTWDSTILASDISDKVLLMAKAGIYSKEELSKIPEEWKKKHFQPYDDDNLVVTDSLRSGVAYRNFNLLSKFQFKKPFHAIFCRNVMIYFDLPTKNEVVRKFYDALLPGGYFFIGQSESLSSCDHPFKYVMPSVYKKEA</sequence>
<dbReference type="InterPro" id="IPR000780">
    <property type="entry name" value="CheR_MeTrfase"/>
</dbReference>
<dbReference type="PATRIC" id="fig|52689.4.peg.991"/>
<dbReference type="PRINTS" id="PR00996">
    <property type="entry name" value="CHERMTFRASE"/>
</dbReference>
<evidence type="ECO:0000256" key="1">
    <source>
        <dbReference type="ARBA" id="ARBA00001541"/>
    </source>
</evidence>
<dbReference type="Gene3D" id="1.10.155.10">
    <property type="entry name" value="Chemotaxis receptor methyltransferase CheR, N-terminal domain"/>
    <property type="match status" value="1"/>
</dbReference>
<dbReference type="SMART" id="SM00138">
    <property type="entry name" value="MeTrc"/>
    <property type="match status" value="1"/>
</dbReference>
<dbReference type="PANTHER" id="PTHR24422">
    <property type="entry name" value="CHEMOTAXIS PROTEIN METHYLTRANSFERASE"/>
    <property type="match status" value="1"/>
</dbReference>
<dbReference type="Pfam" id="PF03705">
    <property type="entry name" value="CheR_N"/>
    <property type="match status" value="1"/>
</dbReference>
<dbReference type="InterPro" id="IPR022641">
    <property type="entry name" value="CheR_N"/>
</dbReference>
<dbReference type="PIRSF" id="PIRSF000410">
    <property type="entry name" value="CheR"/>
    <property type="match status" value="1"/>
</dbReference>
<dbReference type="AlphaFoldDB" id="A0A0L6TZQ6"/>
<dbReference type="EC" id="2.1.1.80" evidence="2"/>
<dbReference type="GO" id="GO:0032259">
    <property type="term" value="P:methylation"/>
    <property type="evidence" value="ECO:0007669"/>
    <property type="project" value="UniProtKB-KW"/>
</dbReference>
<organism evidence="7 8">
    <name type="scientific">Acetobacterium bakii</name>
    <dbReference type="NCBI Taxonomy" id="52689"/>
    <lineage>
        <taxon>Bacteria</taxon>
        <taxon>Bacillati</taxon>
        <taxon>Bacillota</taxon>
        <taxon>Clostridia</taxon>
        <taxon>Eubacteriales</taxon>
        <taxon>Eubacteriaceae</taxon>
        <taxon>Acetobacterium</taxon>
    </lineage>
</organism>
<feature type="domain" description="CheR-type methyltransferase" evidence="6">
    <location>
        <begin position="1"/>
        <end position="270"/>
    </location>
</feature>
<comment type="caution">
    <text evidence="7">The sequence shown here is derived from an EMBL/GenBank/DDBJ whole genome shotgun (WGS) entry which is preliminary data.</text>
</comment>
<dbReference type="EMBL" id="LGYO01000022">
    <property type="protein sequence ID" value="KNZ41749.1"/>
    <property type="molecule type" value="Genomic_DNA"/>
</dbReference>
<keyword evidence="8" id="KW-1185">Reference proteome</keyword>
<dbReference type="RefSeq" id="WP_050740043.1">
    <property type="nucleotide sequence ID" value="NZ_LGYO01000022.1"/>
</dbReference>
<gene>
    <name evidence="7" type="ORF">AKG39_08925</name>
</gene>
<evidence type="ECO:0000256" key="5">
    <source>
        <dbReference type="ARBA" id="ARBA00022691"/>
    </source>
</evidence>
<evidence type="ECO:0000256" key="3">
    <source>
        <dbReference type="ARBA" id="ARBA00022603"/>
    </source>
</evidence>
<name>A0A0L6TZQ6_9FIRM</name>
<dbReference type="InterPro" id="IPR029063">
    <property type="entry name" value="SAM-dependent_MTases_sf"/>
</dbReference>
<comment type="catalytic activity">
    <reaction evidence="1">
        <text>L-glutamyl-[protein] + S-adenosyl-L-methionine = [protein]-L-glutamate 5-O-methyl ester + S-adenosyl-L-homocysteine</text>
        <dbReference type="Rhea" id="RHEA:24452"/>
        <dbReference type="Rhea" id="RHEA-COMP:10208"/>
        <dbReference type="Rhea" id="RHEA-COMP:10311"/>
        <dbReference type="ChEBI" id="CHEBI:29973"/>
        <dbReference type="ChEBI" id="CHEBI:57856"/>
        <dbReference type="ChEBI" id="CHEBI:59789"/>
        <dbReference type="ChEBI" id="CHEBI:82795"/>
        <dbReference type="EC" id="2.1.1.80"/>
    </reaction>
</comment>